<proteinExistence type="predicted"/>
<reference evidence="1" key="1">
    <citation type="journal article" date="2022" name="bioRxiv">
        <title>Sequencing and chromosome-scale assembly of the giantPleurodeles waltlgenome.</title>
        <authorList>
            <person name="Brown T."/>
            <person name="Elewa A."/>
            <person name="Iarovenko S."/>
            <person name="Subramanian E."/>
            <person name="Araus A.J."/>
            <person name="Petzold A."/>
            <person name="Susuki M."/>
            <person name="Suzuki K.-i.T."/>
            <person name="Hayashi T."/>
            <person name="Toyoda A."/>
            <person name="Oliveira C."/>
            <person name="Osipova E."/>
            <person name="Leigh N.D."/>
            <person name="Simon A."/>
            <person name="Yun M.H."/>
        </authorList>
    </citation>
    <scope>NUCLEOTIDE SEQUENCE</scope>
    <source>
        <strain evidence="1">20211129_DDA</strain>
        <tissue evidence="1">Liver</tissue>
    </source>
</reference>
<evidence type="ECO:0000313" key="1">
    <source>
        <dbReference type="EMBL" id="KAJ1210853.1"/>
    </source>
</evidence>
<evidence type="ECO:0000313" key="2">
    <source>
        <dbReference type="Proteomes" id="UP001066276"/>
    </source>
</evidence>
<accession>A0AAV7WBV2</accession>
<dbReference type="Proteomes" id="UP001066276">
    <property type="component" value="Chromosome 1_2"/>
</dbReference>
<dbReference type="AlphaFoldDB" id="A0AAV7WBV2"/>
<organism evidence="1 2">
    <name type="scientific">Pleurodeles waltl</name>
    <name type="common">Iberian ribbed newt</name>
    <dbReference type="NCBI Taxonomy" id="8319"/>
    <lineage>
        <taxon>Eukaryota</taxon>
        <taxon>Metazoa</taxon>
        <taxon>Chordata</taxon>
        <taxon>Craniata</taxon>
        <taxon>Vertebrata</taxon>
        <taxon>Euteleostomi</taxon>
        <taxon>Amphibia</taxon>
        <taxon>Batrachia</taxon>
        <taxon>Caudata</taxon>
        <taxon>Salamandroidea</taxon>
        <taxon>Salamandridae</taxon>
        <taxon>Pleurodelinae</taxon>
        <taxon>Pleurodeles</taxon>
    </lineage>
</organism>
<sequence>MRCVAWSREGRLPESPRDTACSEGLVTGEHWRVLREHLLADNGASSNAPHPLRGSSALCRLCERQTEPCWAAVQQGWEKFTSIAALTPLARDDGRILKIITVPTNVHSLNSTNGRQGWGKKVMPRMHLLKMDDLRQPN</sequence>
<dbReference type="EMBL" id="JANPWB010000002">
    <property type="protein sequence ID" value="KAJ1210853.1"/>
    <property type="molecule type" value="Genomic_DNA"/>
</dbReference>
<gene>
    <name evidence="1" type="ORF">NDU88_006215</name>
</gene>
<comment type="caution">
    <text evidence="1">The sequence shown here is derived from an EMBL/GenBank/DDBJ whole genome shotgun (WGS) entry which is preliminary data.</text>
</comment>
<name>A0AAV7WBV2_PLEWA</name>
<keyword evidence="2" id="KW-1185">Reference proteome</keyword>
<protein>
    <submittedName>
        <fullName evidence="1">Uncharacterized protein</fullName>
    </submittedName>
</protein>